<dbReference type="EMBL" id="RSMR01000049">
    <property type="protein sequence ID" value="MIK94768.1"/>
    <property type="molecule type" value="Genomic_DNA"/>
</dbReference>
<evidence type="ECO:0000256" key="1">
    <source>
        <dbReference type="SAM" id="MobiDB-lite"/>
    </source>
</evidence>
<accession>A0A402QBB5</accession>
<feature type="compositionally biased region" description="Polar residues" evidence="1">
    <location>
        <begin position="187"/>
        <end position="197"/>
    </location>
</feature>
<gene>
    <name evidence="2" type="ORF">KO51_25670</name>
</gene>
<sequence length="219" mass="24543">MYIDNTGFGKLLQNESFIIVLAGNGMLIEHWKNWFKSDISKPSPDVETGEAFLQVAIINKDRNELTFSSGEHLPLSERCELKALFSGSGSKYAAHNWREKQCAKESISAAISADCYTGGEVRFIDFNHGGKLNIEDTVNTIKEVNQTLLKRGLIMDTNNPGRKHRPLTNAEVENIRNLVANGDITPSAPTGRSSPWTTEKRHQLDAAIDEMRRHQKEEC</sequence>
<feature type="region of interest" description="Disordered" evidence="1">
    <location>
        <begin position="181"/>
        <end position="201"/>
    </location>
</feature>
<reference evidence="2" key="1">
    <citation type="submission" date="2018-08" db="EMBL/GenBank/DDBJ databases">
        <authorList>
            <consortium name="GenomeTrakr network: Whole genome sequencing for foodborne pathogen traceback"/>
        </authorList>
    </citation>
    <scope>NUCLEOTIDE SEQUENCE [LARGE SCALE GENOMIC DNA]</scope>
    <source>
        <strain evidence="2">FLUFL-1338</strain>
    </source>
</reference>
<comment type="caution">
    <text evidence="2">The sequence shown here is derived from an EMBL/GenBank/DDBJ whole genome shotgun (WGS) entry which is preliminary data.</text>
</comment>
<name>A0A402QBB5_SALER</name>
<dbReference type="Proteomes" id="UP000885283">
    <property type="component" value="Unassembled WGS sequence"/>
</dbReference>
<proteinExistence type="predicted"/>
<dbReference type="AlphaFoldDB" id="A0A402QBB5"/>
<protein>
    <submittedName>
        <fullName evidence="2">Uncharacterized protein</fullName>
    </submittedName>
</protein>
<evidence type="ECO:0000313" key="2">
    <source>
        <dbReference type="EMBL" id="MIK94768.1"/>
    </source>
</evidence>
<organism evidence="2">
    <name type="scientific">Salmonella enterica</name>
    <name type="common">Salmonella choleraesuis</name>
    <dbReference type="NCBI Taxonomy" id="28901"/>
    <lineage>
        <taxon>Bacteria</taxon>
        <taxon>Pseudomonadati</taxon>
        <taxon>Pseudomonadota</taxon>
        <taxon>Gammaproteobacteria</taxon>
        <taxon>Enterobacterales</taxon>
        <taxon>Enterobacteriaceae</taxon>
        <taxon>Salmonella</taxon>
    </lineage>
</organism>